<gene>
    <name evidence="1" type="ORF">S12H4_16964</name>
</gene>
<dbReference type="AlphaFoldDB" id="X1RN62"/>
<protein>
    <submittedName>
        <fullName evidence="1">Uncharacterized protein</fullName>
    </submittedName>
</protein>
<evidence type="ECO:0000313" key="1">
    <source>
        <dbReference type="EMBL" id="GAI82192.1"/>
    </source>
</evidence>
<sequence>MTYSVKSDEVTNDEWAYMKDICNRYVCAQCEKELTIHTNPSAGTLEVGCINSEHHGWLEKTTAVQEYRRAGQLEAFRPELGRAMNQLALRYPSAIVDRPTAALFITDCMRLGLDPLIQPAEMVPVPFAYHKGMPDEKKIIQEIVTVDGWLSMAARGCPEKWAGAPSIDPVFDEKVAESLSGDPKAWVYKAAGQFRLDGGTLSPVSTVYGYFTTAEYQKAKNNRTPAATNPGNQAAIRATKRWVRQNFPDCRQRMIELYKEWRQRAQGVKEVEEYIDAEYSLLDEKEPPKPGGKSG</sequence>
<dbReference type="EMBL" id="BARW01008242">
    <property type="protein sequence ID" value="GAI82192.1"/>
    <property type="molecule type" value="Genomic_DNA"/>
</dbReference>
<feature type="non-terminal residue" evidence="1">
    <location>
        <position position="295"/>
    </location>
</feature>
<organism evidence="1">
    <name type="scientific">marine sediment metagenome</name>
    <dbReference type="NCBI Taxonomy" id="412755"/>
    <lineage>
        <taxon>unclassified sequences</taxon>
        <taxon>metagenomes</taxon>
        <taxon>ecological metagenomes</taxon>
    </lineage>
</organism>
<comment type="caution">
    <text evidence="1">The sequence shown here is derived from an EMBL/GenBank/DDBJ whole genome shotgun (WGS) entry which is preliminary data.</text>
</comment>
<proteinExistence type="predicted"/>
<accession>X1RN62</accession>
<reference evidence="1" key="1">
    <citation type="journal article" date="2014" name="Front. Microbiol.">
        <title>High frequency of phylogenetically diverse reductive dehalogenase-homologous genes in deep subseafloor sedimentary metagenomes.</title>
        <authorList>
            <person name="Kawai M."/>
            <person name="Futagami T."/>
            <person name="Toyoda A."/>
            <person name="Takaki Y."/>
            <person name="Nishi S."/>
            <person name="Hori S."/>
            <person name="Arai W."/>
            <person name="Tsubouchi T."/>
            <person name="Morono Y."/>
            <person name="Uchiyama I."/>
            <person name="Ito T."/>
            <person name="Fujiyama A."/>
            <person name="Inagaki F."/>
            <person name="Takami H."/>
        </authorList>
    </citation>
    <scope>NUCLEOTIDE SEQUENCE</scope>
    <source>
        <strain evidence="1">Expedition CK06-06</strain>
    </source>
</reference>
<name>X1RN62_9ZZZZ</name>